<proteinExistence type="predicted"/>
<gene>
    <name evidence="3" type="ORF">S12H4_02076</name>
</gene>
<keyword evidence="1" id="KW-0233">DNA recombination</keyword>
<dbReference type="InterPro" id="IPR050090">
    <property type="entry name" value="Tyrosine_recombinase_XerCD"/>
</dbReference>
<dbReference type="InterPro" id="IPR002104">
    <property type="entry name" value="Integrase_catalytic"/>
</dbReference>
<dbReference type="AlphaFoldDB" id="X1Q9A5"/>
<dbReference type="Gene3D" id="1.10.443.10">
    <property type="entry name" value="Intergrase catalytic core"/>
    <property type="match status" value="1"/>
</dbReference>
<sequence>MIFLALSTGLRCSELVGLFIEDVWPFSEVSRILTVPKRIGKNNKKRDIPLNHETRIVLSHFIEMKSIRNQFTNSDSFLFVSHHSKKPLSSRDFQRIVHDLSVKSIGRSISPHTLRHTYATRMLKHTNIRVIQELLGHAFLNTTQIYTHPDTNDFTNAADNFKLPDTKK</sequence>
<organism evidence="3">
    <name type="scientific">marine sediment metagenome</name>
    <dbReference type="NCBI Taxonomy" id="412755"/>
    <lineage>
        <taxon>unclassified sequences</taxon>
        <taxon>metagenomes</taxon>
        <taxon>ecological metagenomes</taxon>
    </lineage>
</organism>
<name>X1Q9A5_9ZZZZ</name>
<dbReference type="GO" id="GO:0015074">
    <property type="term" value="P:DNA integration"/>
    <property type="evidence" value="ECO:0007669"/>
    <property type="project" value="InterPro"/>
</dbReference>
<evidence type="ECO:0000313" key="3">
    <source>
        <dbReference type="EMBL" id="GAI65037.1"/>
    </source>
</evidence>
<dbReference type="GO" id="GO:0006310">
    <property type="term" value="P:DNA recombination"/>
    <property type="evidence" value="ECO:0007669"/>
    <property type="project" value="UniProtKB-KW"/>
</dbReference>
<dbReference type="PANTHER" id="PTHR30349">
    <property type="entry name" value="PHAGE INTEGRASE-RELATED"/>
    <property type="match status" value="1"/>
</dbReference>
<dbReference type="Pfam" id="PF00589">
    <property type="entry name" value="Phage_integrase"/>
    <property type="match status" value="1"/>
</dbReference>
<evidence type="ECO:0000256" key="1">
    <source>
        <dbReference type="ARBA" id="ARBA00023172"/>
    </source>
</evidence>
<comment type="caution">
    <text evidence="3">The sequence shown here is derived from an EMBL/GenBank/DDBJ whole genome shotgun (WGS) entry which is preliminary data.</text>
</comment>
<protein>
    <recommendedName>
        <fullName evidence="2">Tyr recombinase domain-containing protein</fullName>
    </recommendedName>
</protein>
<accession>X1Q9A5</accession>
<reference evidence="3" key="1">
    <citation type="journal article" date="2014" name="Front. Microbiol.">
        <title>High frequency of phylogenetically diverse reductive dehalogenase-homologous genes in deep subseafloor sedimentary metagenomes.</title>
        <authorList>
            <person name="Kawai M."/>
            <person name="Futagami T."/>
            <person name="Toyoda A."/>
            <person name="Takaki Y."/>
            <person name="Nishi S."/>
            <person name="Hori S."/>
            <person name="Arai W."/>
            <person name="Tsubouchi T."/>
            <person name="Morono Y."/>
            <person name="Uchiyama I."/>
            <person name="Ito T."/>
            <person name="Fujiyama A."/>
            <person name="Inagaki F."/>
            <person name="Takami H."/>
        </authorList>
    </citation>
    <scope>NUCLEOTIDE SEQUENCE</scope>
    <source>
        <strain evidence="3">Expedition CK06-06</strain>
    </source>
</reference>
<evidence type="ECO:0000259" key="2">
    <source>
        <dbReference type="PROSITE" id="PS51898"/>
    </source>
</evidence>
<dbReference type="InterPro" id="IPR013762">
    <property type="entry name" value="Integrase-like_cat_sf"/>
</dbReference>
<dbReference type="GO" id="GO:0003677">
    <property type="term" value="F:DNA binding"/>
    <property type="evidence" value="ECO:0007669"/>
    <property type="project" value="InterPro"/>
</dbReference>
<dbReference type="SUPFAM" id="SSF56349">
    <property type="entry name" value="DNA breaking-rejoining enzymes"/>
    <property type="match status" value="1"/>
</dbReference>
<dbReference type="PROSITE" id="PS51898">
    <property type="entry name" value="TYR_RECOMBINASE"/>
    <property type="match status" value="1"/>
</dbReference>
<dbReference type="EMBL" id="BARW01000474">
    <property type="protein sequence ID" value="GAI65037.1"/>
    <property type="molecule type" value="Genomic_DNA"/>
</dbReference>
<feature type="domain" description="Tyr recombinase" evidence="2">
    <location>
        <begin position="1"/>
        <end position="159"/>
    </location>
</feature>
<dbReference type="PANTHER" id="PTHR30349:SF90">
    <property type="entry name" value="TYROSINE RECOMBINASE XERD"/>
    <property type="match status" value="1"/>
</dbReference>
<dbReference type="InterPro" id="IPR011010">
    <property type="entry name" value="DNA_brk_join_enz"/>
</dbReference>